<name>A0ABN3LEY8_9ACTN</name>
<keyword evidence="9" id="KW-1185">Reference proteome</keyword>
<evidence type="ECO:0000313" key="8">
    <source>
        <dbReference type="EMBL" id="GAA2482830.1"/>
    </source>
</evidence>
<accession>A0ABN3LEY8</accession>
<feature type="region of interest" description="Disordered" evidence="6">
    <location>
        <begin position="85"/>
        <end position="107"/>
    </location>
</feature>
<comment type="caution">
    <text evidence="8">The sequence shown here is derived from an EMBL/GenBank/DDBJ whole genome shotgun (WGS) entry which is preliminary data.</text>
</comment>
<dbReference type="Proteomes" id="UP001499942">
    <property type="component" value="Unassembled WGS sequence"/>
</dbReference>
<evidence type="ECO:0000256" key="5">
    <source>
        <dbReference type="ARBA" id="ARBA00023146"/>
    </source>
</evidence>
<dbReference type="Pfam" id="PF13603">
    <property type="entry name" value="tRNA-synt_1_2"/>
    <property type="match status" value="1"/>
</dbReference>
<dbReference type="SUPFAM" id="SSF50677">
    <property type="entry name" value="ValRS/IleRS/LeuRS editing domain"/>
    <property type="match status" value="1"/>
</dbReference>
<gene>
    <name evidence="8" type="ORF">GCM10010393_11940</name>
</gene>
<dbReference type="InterPro" id="IPR009008">
    <property type="entry name" value="Val/Leu/Ile-tRNA-synth_edit"/>
</dbReference>
<keyword evidence="4" id="KW-0648">Protein biosynthesis</keyword>
<evidence type="ECO:0000256" key="2">
    <source>
        <dbReference type="ARBA" id="ARBA00022741"/>
    </source>
</evidence>
<keyword evidence="3" id="KW-0067">ATP-binding</keyword>
<sequence>MEVRVNHIVLSLGEAQAPAVALRCRSHAAFISRLATYDGGTSDVVYGPGDPAEALAALAAAAGVVGDPGSADEAVRYVPTQAARGRVGAEEDGNWPQSPASRQRKTLRRTPGALFTFPLEKPAADTTAPLQVFITDWSPSPAACAVAVHPGHPLSDGLPSGRDAAFTGRYCRHPLTGDLLPIWVADWVKPEFGTGAVLVNPGHDAVDLAFGRSVGLPIRFALAPHDYDEAPANWLNPPVVKTGRAIRTGTTDGLDFAEARAAYFRILSERGLAVEHTDIGAGSFPVATFGEDGPAKLGWQPERRTVAGDGQDTGTPVRLSASPALAAADPRVRQASLAVVAASTTVETDLLALRLMLAEPALGPVHEQAPEVTMVGPVTGATEGVDAPVLGLALLTAAGATESLAVKAPQLEAAQRFLDAHERIAGVVPSDGDADPATAKAAAQIRGLLRRQDTKQAFTQLYRLQKTLAKAESVAEGSVVIYEVLARIVAGLPSRYAEERLAAAWQQL</sequence>
<evidence type="ECO:0000256" key="3">
    <source>
        <dbReference type="ARBA" id="ARBA00022840"/>
    </source>
</evidence>
<dbReference type="Gene3D" id="3.90.740.10">
    <property type="entry name" value="Valyl/Leucyl/Isoleucyl-tRNA synthetase, editing domain"/>
    <property type="match status" value="1"/>
</dbReference>
<dbReference type="EMBL" id="BAAASR010000006">
    <property type="protein sequence ID" value="GAA2482830.1"/>
    <property type="molecule type" value="Genomic_DNA"/>
</dbReference>
<protein>
    <recommendedName>
        <fullName evidence="7">Leucyl-tRNA synthetase editing domain-containing protein</fullName>
    </recommendedName>
</protein>
<keyword evidence="2" id="KW-0547">Nucleotide-binding</keyword>
<keyword evidence="1" id="KW-0436">Ligase</keyword>
<evidence type="ECO:0000259" key="7">
    <source>
        <dbReference type="Pfam" id="PF13603"/>
    </source>
</evidence>
<proteinExistence type="predicted"/>
<evidence type="ECO:0000256" key="1">
    <source>
        <dbReference type="ARBA" id="ARBA00022598"/>
    </source>
</evidence>
<reference evidence="8 9" key="1">
    <citation type="journal article" date="2019" name="Int. J. Syst. Evol. Microbiol.">
        <title>The Global Catalogue of Microorganisms (GCM) 10K type strain sequencing project: providing services to taxonomists for standard genome sequencing and annotation.</title>
        <authorList>
            <consortium name="The Broad Institute Genomics Platform"/>
            <consortium name="The Broad Institute Genome Sequencing Center for Infectious Disease"/>
            <person name="Wu L."/>
            <person name="Ma J."/>
        </authorList>
    </citation>
    <scope>NUCLEOTIDE SEQUENCE [LARGE SCALE GENOMIC DNA]</scope>
    <source>
        <strain evidence="8 9">JCM 5062</strain>
    </source>
</reference>
<evidence type="ECO:0000313" key="9">
    <source>
        <dbReference type="Proteomes" id="UP001499942"/>
    </source>
</evidence>
<dbReference type="InterPro" id="IPR025709">
    <property type="entry name" value="Leu_tRNA-synth_edit"/>
</dbReference>
<keyword evidence="5" id="KW-0030">Aminoacyl-tRNA synthetase</keyword>
<organism evidence="8 9">
    <name type="scientific">Streptomyces gobitricini</name>
    <dbReference type="NCBI Taxonomy" id="68211"/>
    <lineage>
        <taxon>Bacteria</taxon>
        <taxon>Bacillati</taxon>
        <taxon>Actinomycetota</taxon>
        <taxon>Actinomycetes</taxon>
        <taxon>Kitasatosporales</taxon>
        <taxon>Streptomycetaceae</taxon>
        <taxon>Streptomyces</taxon>
    </lineage>
</organism>
<evidence type="ECO:0000256" key="6">
    <source>
        <dbReference type="SAM" id="MobiDB-lite"/>
    </source>
</evidence>
<evidence type="ECO:0000256" key="4">
    <source>
        <dbReference type="ARBA" id="ARBA00022917"/>
    </source>
</evidence>
<feature type="domain" description="Leucyl-tRNA synthetase editing" evidence="7">
    <location>
        <begin position="165"/>
        <end position="262"/>
    </location>
</feature>